<dbReference type="PROSITE" id="PS51186">
    <property type="entry name" value="GNAT"/>
    <property type="match status" value="1"/>
</dbReference>
<evidence type="ECO:0000313" key="2">
    <source>
        <dbReference type="EMBL" id="VIP05015.1"/>
    </source>
</evidence>
<dbReference type="InParanoid" id="A0A6C2YVT6"/>
<dbReference type="EMBL" id="LR593887">
    <property type="protein sequence ID" value="VTS07388.1"/>
    <property type="molecule type" value="Genomic_DNA"/>
</dbReference>
<accession>A0A6C2YVT6</accession>
<dbReference type="Proteomes" id="UP000464378">
    <property type="component" value="Chromosome"/>
</dbReference>
<dbReference type="SUPFAM" id="SSF55729">
    <property type="entry name" value="Acyl-CoA N-acyltransferases (Nat)"/>
    <property type="match status" value="1"/>
</dbReference>
<name>A0A6C2YVT6_9BACT</name>
<organism evidence="2">
    <name type="scientific">Tuwongella immobilis</name>
    <dbReference type="NCBI Taxonomy" id="692036"/>
    <lineage>
        <taxon>Bacteria</taxon>
        <taxon>Pseudomonadati</taxon>
        <taxon>Planctomycetota</taxon>
        <taxon>Planctomycetia</taxon>
        <taxon>Gemmatales</taxon>
        <taxon>Gemmataceae</taxon>
        <taxon>Tuwongella</taxon>
    </lineage>
</organism>
<keyword evidence="2" id="KW-0808">Transferase</keyword>
<dbReference type="KEGG" id="tim:GMBLW1_41780"/>
<evidence type="ECO:0000313" key="3">
    <source>
        <dbReference type="Proteomes" id="UP000464378"/>
    </source>
</evidence>
<dbReference type="RefSeq" id="WP_162660024.1">
    <property type="nucleotide sequence ID" value="NZ_LR593887.1"/>
</dbReference>
<evidence type="ECO:0000259" key="1">
    <source>
        <dbReference type="PROSITE" id="PS51186"/>
    </source>
</evidence>
<dbReference type="InterPro" id="IPR000182">
    <property type="entry name" value="GNAT_dom"/>
</dbReference>
<sequence length="315" mass="35408">MIRAYQLGDAAIEAAITNHAAAHLPGFVPLRPEDIEWESRNPRDFAPHLRFIAEHDGHPVGICQAHPCGRISLPWCLPGYEGYASPLFQHTLHALYHSGVRRIFAACHAEWTDQHAYLEAFGLPKVRDMINYLLPIRDVPTLVGSKANRPIRLLERSDLPEVERMLPQALRLSGNALERYLFLNPMFPAESLFALCARQGSLLGVGIFLQDEQWPLPRQTDPNQAHFRLGSFGTEGIPSTGVNGLFSCLIRTDRDAVPIGLDLIAQALERLDGEEDEAPQELAAQVPSDVPHLAQFYERYFQRQGHFPVFERILS</sequence>
<dbReference type="AlphaFoldDB" id="A0A6C2YVT6"/>
<gene>
    <name evidence="2" type="ORF">GMBLW1_41780</name>
</gene>
<feature type="domain" description="N-acetyltransferase" evidence="1">
    <location>
        <begin position="1"/>
        <end position="143"/>
    </location>
</feature>
<dbReference type="InterPro" id="IPR016181">
    <property type="entry name" value="Acyl_CoA_acyltransferase"/>
</dbReference>
<dbReference type="Gene3D" id="3.40.630.30">
    <property type="match status" value="1"/>
</dbReference>
<protein>
    <submittedName>
        <fullName evidence="2">Acetyltransferase gnat family: Uncharacterized protein</fullName>
    </submittedName>
</protein>
<keyword evidence="3" id="KW-1185">Reference proteome</keyword>
<dbReference type="EMBL" id="LR586016">
    <property type="protein sequence ID" value="VIP05015.1"/>
    <property type="molecule type" value="Genomic_DNA"/>
</dbReference>
<reference evidence="2" key="1">
    <citation type="submission" date="2019-04" db="EMBL/GenBank/DDBJ databases">
        <authorList>
            <consortium name="Science for Life Laboratories"/>
        </authorList>
    </citation>
    <scope>NUCLEOTIDE SEQUENCE</scope>
    <source>
        <strain evidence="2">MBLW1</strain>
    </source>
</reference>
<proteinExistence type="predicted"/>
<dbReference type="GO" id="GO:0016747">
    <property type="term" value="F:acyltransferase activity, transferring groups other than amino-acyl groups"/>
    <property type="evidence" value="ECO:0007669"/>
    <property type="project" value="InterPro"/>
</dbReference>